<evidence type="ECO:0000313" key="2">
    <source>
        <dbReference type="EMBL" id="KAK4412605.1"/>
    </source>
</evidence>
<dbReference type="Proteomes" id="UP001293254">
    <property type="component" value="Unassembled WGS sequence"/>
</dbReference>
<reference evidence="2" key="1">
    <citation type="submission" date="2020-06" db="EMBL/GenBank/DDBJ databases">
        <authorList>
            <person name="Li T."/>
            <person name="Hu X."/>
            <person name="Zhang T."/>
            <person name="Song X."/>
            <person name="Zhang H."/>
            <person name="Dai N."/>
            <person name="Sheng W."/>
            <person name="Hou X."/>
            <person name="Wei L."/>
        </authorList>
    </citation>
    <scope>NUCLEOTIDE SEQUENCE</scope>
    <source>
        <strain evidence="2">3651</strain>
        <tissue evidence="2">Leaf</tissue>
    </source>
</reference>
<protein>
    <submittedName>
        <fullName evidence="2">Uncharacterized protein</fullName>
    </submittedName>
</protein>
<organism evidence="2 3">
    <name type="scientific">Sesamum alatum</name>
    <dbReference type="NCBI Taxonomy" id="300844"/>
    <lineage>
        <taxon>Eukaryota</taxon>
        <taxon>Viridiplantae</taxon>
        <taxon>Streptophyta</taxon>
        <taxon>Embryophyta</taxon>
        <taxon>Tracheophyta</taxon>
        <taxon>Spermatophyta</taxon>
        <taxon>Magnoliopsida</taxon>
        <taxon>eudicotyledons</taxon>
        <taxon>Gunneridae</taxon>
        <taxon>Pentapetalae</taxon>
        <taxon>asterids</taxon>
        <taxon>lamiids</taxon>
        <taxon>Lamiales</taxon>
        <taxon>Pedaliaceae</taxon>
        <taxon>Sesamum</taxon>
    </lineage>
</organism>
<dbReference type="EMBL" id="JACGWO010000013">
    <property type="protein sequence ID" value="KAK4412605.1"/>
    <property type="molecule type" value="Genomic_DNA"/>
</dbReference>
<feature type="compositionally biased region" description="Low complexity" evidence="1">
    <location>
        <begin position="1"/>
        <end position="29"/>
    </location>
</feature>
<dbReference type="AlphaFoldDB" id="A0AAE1XIJ4"/>
<keyword evidence="3" id="KW-1185">Reference proteome</keyword>
<feature type="compositionally biased region" description="Basic and acidic residues" evidence="1">
    <location>
        <begin position="288"/>
        <end position="309"/>
    </location>
</feature>
<name>A0AAE1XIJ4_9LAMI</name>
<sequence>MSSESSESSESSNSSSNSSDSSSSSEVSSPMARDDVPRVNPPAAPEVVELELPQGDVPPADGAPLDARLYVKSCIKYKDLPRISRDYHVPIDYTLYIPTSDQAMHRPPPCCLTVHLPLLDAGLRFPIDPRIAALINYLQISHFQLVPNALRNILYFVILMQYFGHEPSIANCSALFCASSSIRSQTPRFCYDARRNIRFVGNLPSSAGSWKDKFLFIRALPTDEDFVENVLTDHWFDAYELLAEEVLGWPYYPLQIYTPIEELVAIARAAGVEVDLEPIDEPSTPHAGIHDMDPSSPHNEGHQPPELDRSPSPALDVAPLRESIPALQMREGGVPPRKPSQSSRSLVKSRPNDPTPKTCAESSVDTRQWKSQKIVGRGVARGDEEVAGAGNAKPQSPVFMGVDAFNHLSPDTIDKLAHRLSVCYKRLDWAGEEINQALKLNTRLPPDETPLVPD</sequence>
<feature type="region of interest" description="Disordered" evidence="1">
    <location>
        <begin position="327"/>
        <end position="369"/>
    </location>
</feature>
<gene>
    <name evidence="2" type="ORF">Salat_2907600</name>
</gene>
<reference evidence="2" key="2">
    <citation type="journal article" date="2024" name="Plant">
        <title>Genomic evolution and insights into agronomic trait innovations of Sesamum species.</title>
        <authorList>
            <person name="Miao H."/>
            <person name="Wang L."/>
            <person name="Qu L."/>
            <person name="Liu H."/>
            <person name="Sun Y."/>
            <person name="Le M."/>
            <person name="Wang Q."/>
            <person name="Wei S."/>
            <person name="Zheng Y."/>
            <person name="Lin W."/>
            <person name="Duan Y."/>
            <person name="Cao H."/>
            <person name="Xiong S."/>
            <person name="Wang X."/>
            <person name="Wei L."/>
            <person name="Li C."/>
            <person name="Ma Q."/>
            <person name="Ju M."/>
            <person name="Zhao R."/>
            <person name="Li G."/>
            <person name="Mu C."/>
            <person name="Tian Q."/>
            <person name="Mei H."/>
            <person name="Zhang T."/>
            <person name="Gao T."/>
            <person name="Zhang H."/>
        </authorList>
    </citation>
    <scope>NUCLEOTIDE SEQUENCE</scope>
    <source>
        <strain evidence="2">3651</strain>
    </source>
</reference>
<proteinExistence type="predicted"/>
<feature type="region of interest" description="Disordered" evidence="1">
    <location>
        <begin position="277"/>
        <end position="315"/>
    </location>
</feature>
<feature type="region of interest" description="Disordered" evidence="1">
    <location>
        <begin position="1"/>
        <end position="46"/>
    </location>
</feature>
<comment type="caution">
    <text evidence="2">The sequence shown here is derived from an EMBL/GenBank/DDBJ whole genome shotgun (WGS) entry which is preliminary data.</text>
</comment>
<evidence type="ECO:0000256" key="1">
    <source>
        <dbReference type="SAM" id="MobiDB-lite"/>
    </source>
</evidence>
<evidence type="ECO:0000313" key="3">
    <source>
        <dbReference type="Proteomes" id="UP001293254"/>
    </source>
</evidence>
<feature type="compositionally biased region" description="Polar residues" evidence="1">
    <location>
        <begin position="360"/>
        <end position="369"/>
    </location>
</feature>
<accession>A0AAE1XIJ4</accession>